<dbReference type="EMBL" id="JBHTLK010000021">
    <property type="protein sequence ID" value="MFD1146859.1"/>
    <property type="molecule type" value="Genomic_DNA"/>
</dbReference>
<dbReference type="PANTHER" id="PTHR13929:SF0">
    <property type="entry name" value="UBIA PRENYLTRANSFERASE DOMAIN-CONTAINING PROTEIN 1"/>
    <property type="match status" value="1"/>
</dbReference>
<dbReference type="Pfam" id="PF01040">
    <property type="entry name" value="UbiA"/>
    <property type="match status" value="1"/>
</dbReference>
<evidence type="ECO:0000256" key="2">
    <source>
        <dbReference type="ARBA" id="ARBA00022428"/>
    </source>
</evidence>
<dbReference type="EC" id="2.5.1.74" evidence="8 9"/>
<dbReference type="InterPro" id="IPR044878">
    <property type="entry name" value="UbiA_sf"/>
</dbReference>
<feature type="transmembrane region" description="Helical" evidence="8">
    <location>
        <begin position="88"/>
        <end position="108"/>
    </location>
</feature>
<evidence type="ECO:0000313" key="10">
    <source>
        <dbReference type="EMBL" id="MFD1146859.1"/>
    </source>
</evidence>
<feature type="transmembrane region" description="Helical" evidence="8">
    <location>
        <begin position="217"/>
        <end position="234"/>
    </location>
</feature>
<dbReference type="InterPro" id="IPR004657">
    <property type="entry name" value="MenA"/>
</dbReference>
<accession>A0ABW3QQ05</accession>
<evidence type="ECO:0000256" key="4">
    <source>
        <dbReference type="ARBA" id="ARBA00022679"/>
    </source>
</evidence>
<evidence type="ECO:0000256" key="9">
    <source>
        <dbReference type="NCBIfam" id="TIGR00751"/>
    </source>
</evidence>
<comment type="function">
    <text evidence="8">Conversion of 1,4-dihydroxy-2-naphthoate (DHNA) to demethylmenaquinone (DMK).</text>
</comment>
<sequence length="291" mass="29841">MATVAQWVSGTRPRTLPNSIAPVLVGAGAAHHIDGFDLTLALLALLVSVALQVGVNYANDYSDGIRGTDADRVGPFRLVGSGAANPRAVRAAAFAALGVAAAAGLVLVVLSGKYWMVLFGAVCLAAAWFYTGGRKPYGYSGFGEVAVFLFFGPAAVLGTLYVMTGEVTGIGIGGAVAMGAFSTGVMIANSLRDIPTDVRAGKRTLATVLGDRDSRRLYLALVAIPFLITLAIGLRVPLALIGFLALPLVALGVRRVVKGGKGRDLIPVLRDTGLAMLVWGVAVPAALVIGA</sequence>
<name>A0ABW3QQ05_9PSEU</name>
<comment type="caution">
    <text evidence="10">The sequence shown here is derived from an EMBL/GenBank/DDBJ whole genome shotgun (WGS) entry which is preliminary data.</text>
</comment>
<keyword evidence="7 8" id="KW-0472">Membrane</keyword>
<dbReference type="PIRSF" id="PIRSF005355">
    <property type="entry name" value="UBIAD1"/>
    <property type="match status" value="1"/>
</dbReference>
<dbReference type="NCBIfam" id="TIGR00751">
    <property type="entry name" value="menA"/>
    <property type="match status" value="1"/>
</dbReference>
<feature type="transmembrane region" description="Helical" evidence="8">
    <location>
        <begin position="269"/>
        <end position="289"/>
    </location>
</feature>
<dbReference type="Gene3D" id="1.10.357.140">
    <property type="entry name" value="UbiA prenyltransferase"/>
    <property type="match status" value="1"/>
</dbReference>
<comment type="subcellular location">
    <subcellularLocation>
        <location evidence="8">Cell membrane</location>
        <topology evidence="8">Multi-pass membrane protein</topology>
    </subcellularLocation>
    <subcellularLocation>
        <location evidence="1">Membrane</location>
        <topology evidence="1">Multi-pass membrane protein</topology>
    </subcellularLocation>
</comment>
<reference evidence="11" key="1">
    <citation type="journal article" date="2019" name="Int. J. Syst. Evol. Microbiol.">
        <title>The Global Catalogue of Microorganisms (GCM) 10K type strain sequencing project: providing services to taxonomists for standard genome sequencing and annotation.</title>
        <authorList>
            <consortium name="The Broad Institute Genomics Platform"/>
            <consortium name="The Broad Institute Genome Sequencing Center for Infectious Disease"/>
            <person name="Wu L."/>
            <person name="Ma J."/>
        </authorList>
    </citation>
    <scope>NUCLEOTIDE SEQUENCE [LARGE SCALE GENOMIC DNA]</scope>
    <source>
        <strain evidence="11">CCUG 60214</strain>
    </source>
</reference>
<evidence type="ECO:0000256" key="3">
    <source>
        <dbReference type="ARBA" id="ARBA00022475"/>
    </source>
</evidence>
<comment type="catalytic activity">
    <reaction evidence="8">
        <text>an all-trans-polyprenyl diphosphate + 1,4-dihydroxy-2-naphthoate + H(+) = a 2-demethylmenaquinol + CO2 + diphosphate</text>
        <dbReference type="Rhea" id="RHEA:26478"/>
        <dbReference type="Rhea" id="RHEA-COMP:9563"/>
        <dbReference type="Rhea" id="RHEA-COMP:9564"/>
        <dbReference type="ChEBI" id="CHEBI:11173"/>
        <dbReference type="ChEBI" id="CHEBI:15378"/>
        <dbReference type="ChEBI" id="CHEBI:16526"/>
        <dbReference type="ChEBI" id="CHEBI:33019"/>
        <dbReference type="ChEBI" id="CHEBI:55437"/>
        <dbReference type="ChEBI" id="CHEBI:58914"/>
        <dbReference type="EC" id="2.5.1.74"/>
    </reaction>
</comment>
<dbReference type="Proteomes" id="UP001597168">
    <property type="component" value="Unassembled WGS sequence"/>
</dbReference>
<keyword evidence="3 8" id="KW-1003">Cell membrane</keyword>
<gene>
    <name evidence="8" type="primary">menA</name>
    <name evidence="10" type="ORF">ACFQ3T_06970</name>
</gene>
<comment type="pathway">
    <text evidence="8">Quinol/quinone metabolism; menaquinone biosynthesis; menaquinol from 1,4-dihydroxy-2-naphthoate: step 1/2.</text>
</comment>
<keyword evidence="2 8" id="KW-0474">Menaquinone biosynthesis</keyword>
<protein>
    <recommendedName>
        <fullName evidence="8 9">1,4-dihydroxy-2-naphthoate octaprenyltransferase</fullName>
        <shortName evidence="8">DHNA-octaprenyltransferase</shortName>
        <ecNumber evidence="8 9">2.5.1.74</ecNumber>
    </recommendedName>
</protein>
<dbReference type="GO" id="GO:0046428">
    <property type="term" value="F:1,4-dihydroxy-2-naphthoate polyprenyltransferase activity"/>
    <property type="evidence" value="ECO:0007669"/>
    <property type="project" value="UniProtKB-EC"/>
</dbReference>
<keyword evidence="4 8" id="KW-0808">Transferase</keyword>
<evidence type="ECO:0000256" key="1">
    <source>
        <dbReference type="ARBA" id="ARBA00004141"/>
    </source>
</evidence>
<keyword evidence="6 8" id="KW-1133">Transmembrane helix</keyword>
<comment type="similarity">
    <text evidence="8">Belongs to the MenA family. Type 1 subfamily.</text>
</comment>
<dbReference type="RefSeq" id="WP_380721334.1">
    <property type="nucleotide sequence ID" value="NZ_JBHTLK010000021.1"/>
</dbReference>
<evidence type="ECO:0000313" key="11">
    <source>
        <dbReference type="Proteomes" id="UP001597168"/>
    </source>
</evidence>
<evidence type="ECO:0000256" key="7">
    <source>
        <dbReference type="ARBA" id="ARBA00023136"/>
    </source>
</evidence>
<dbReference type="PANTHER" id="PTHR13929">
    <property type="entry name" value="1,4-DIHYDROXY-2-NAPHTHOATE OCTAPRENYLTRANSFERASE"/>
    <property type="match status" value="1"/>
</dbReference>
<dbReference type="InterPro" id="IPR026046">
    <property type="entry name" value="UBIAD1"/>
</dbReference>
<evidence type="ECO:0000256" key="8">
    <source>
        <dbReference type="HAMAP-Rule" id="MF_01937"/>
    </source>
</evidence>
<dbReference type="NCBIfam" id="NF004751">
    <property type="entry name" value="PRK06080.1-3"/>
    <property type="match status" value="1"/>
</dbReference>
<feature type="transmembrane region" description="Helical" evidence="8">
    <location>
        <begin position="170"/>
        <end position="191"/>
    </location>
</feature>
<feature type="transmembrane region" description="Helical" evidence="8">
    <location>
        <begin position="38"/>
        <end position="58"/>
    </location>
</feature>
<organism evidence="10 11">
    <name type="scientific">Saccharothrix hoggarensis</name>
    <dbReference type="NCBI Taxonomy" id="913853"/>
    <lineage>
        <taxon>Bacteria</taxon>
        <taxon>Bacillati</taxon>
        <taxon>Actinomycetota</taxon>
        <taxon>Actinomycetes</taxon>
        <taxon>Pseudonocardiales</taxon>
        <taxon>Pseudonocardiaceae</taxon>
        <taxon>Saccharothrix</taxon>
    </lineage>
</organism>
<evidence type="ECO:0000256" key="5">
    <source>
        <dbReference type="ARBA" id="ARBA00022692"/>
    </source>
</evidence>
<evidence type="ECO:0000256" key="6">
    <source>
        <dbReference type="ARBA" id="ARBA00022989"/>
    </source>
</evidence>
<dbReference type="InterPro" id="IPR000537">
    <property type="entry name" value="UbiA_prenyltransferase"/>
</dbReference>
<keyword evidence="5 8" id="KW-0812">Transmembrane</keyword>
<keyword evidence="11" id="KW-1185">Reference proteome</keyword>
<feature type="transmembrane region" description="Helical" evidence="8">
    <location>
        <begin position="114"/>
        <end position="133"/>
    </location>
</feature>
<feature type="transmembrane region" description="Helical" evidence="8">
    <location>
        <begin position="145"/>
        <end position="164"/>
    </location>
</feature>
<dbReference type="HAMAP" id="MF_01937">
    <property type="entry name" value="MenA_1"/>
    <property type="match status" value="1"/>
</dbReference>
<proteinExistence type="inferred from homology"/>
<dbReference type="CDD" id="cd13962">
    <property type="entry name" value="PT_UbiA_UBIAD1"/>
    <property type="match status" value="1"/>
</dbReference>